<dbReference type="Gene3D" id="3.40.50.300">
    <property type="entry name" value="P-loop containing nucleotide triphosphate hydrolases"/>
    <property type="match status" value="1"/>
</dbReference>
<dbReference type="InterPro" id="IPR003593">
    <property type="entry name" value="AAA+_ATPase"/>
</dbReference>
<dbReference type="Proteomes" id="UP000077248">
    <property type="component" value="Unassembled WGS sequence"/>
</dbReference>
<feature type="region of interest" description="Disordered" evidence="2">
    <location>
        <begin position="227"/>
        <end position="280"/>
    </location>
</feature>
<feature type="compositionally biased region" description="Basic and acidic residues" evidence="2">
    <location>
        <begin position="718"/>
        <end position="728"/>
    </location>
</feature>
<dbReference type="GO" id="GO:0005524">
    <property type="term" value="F:ATP binding"/>
    <property type="evidence" value="ECO:0007669"/>
    <property type="project" value="InterPro"/>
</dbReference>
<evidence type="ECO:0000256" key="2">
    <source>
        <dbReference type="SAM" id="MobiDB-lite"/>
    </source>
</evidence>
<evidence type="ECO:0000259" key="3">
    <source>
        <dbReference type="SMART" id="SM00382"/>
    </source>
</evidence>
<dbReference type="RefSeq" id="XP_018382069.1">
    <property type="nucleotide sequence ID" value="XM_018529936.1"/>
</dbReference>
<feature type="region of interest" description="Disordered" evidence="2">
    <location>
        <begin position="659"/>
        <end position="728"/>
    </location>
</feature>
<evidence type="ECO:0000313" key="5">
    <source>
        <dbReference type="Proteomes" id="UP000077248"/>
    </source>
</evidence>
<protein>
    <submittedName>
        <fullName evidence="4">p-loop containing nucleoside triphosphate hydrolase protein</fullName>
    </submittedName>
</protein>
<feature type="compositionally biased region" description="Basic and acidic residues" evidence="2">
    <location>
        <begin position="252"/>
        <end position="268"/>
    </location>
</feature>
<feature type="region of interest" description="Disordered" evidence="2">
    <location>
        <begin position="607"/>
        <end position="645"/>
    </location>
</feature>
<dbReference type="PANTHER" id="PTHR23070">
    <property type="entry name" value="BCS1 AAA-TYPE ATPASE"/>
    <property type="match status" value="1"/>
</dbReference>
<dbReference type="InterPro" id="IPR027417">
    <property type="entry name" value="P-loop_NTPase"/>
</dbReference>
<dbReference type="VEuPathDB" id="FungiDB:CC77DRAFT_1098237"/>
<proteinExistence type="inferred from homology"/>
<dbReference type="SUPFAM" id="SSF52540">
    <property type="entry name" value="P-loop containing nucleoside triphosphate hydrolases"/>
    <property type="match status" value="1"/>
</dbReference>
<feature type="compositionally biased region" description="Polar residues" evidence="2">
    <location>
        <begin position="614"/>
        <end position="645"/>
    </location>
</feature>
<dbReference type="GO" id="GO:0016887">
    <property type="term" value="F:ATP hydrolysis activity"/>
    <property type="evidence" value="ECO:0007669"/>
    <property type="project" value="InterPro"/>
</dbReference>
<name>A0A177DB06_ALTAL</name>
<keyword evidence="4" id="KW-0378">Hydrolase</keyword>
<feature type="compositionally biased region" description="Polar residues" evidence="2">
    <location>
        <begin position="271"/>
        <end position="280"/>
    </location>
</feature>
<sequence length="728" mass="82653">MSDYSSDDDNRRVDSWRKTKGRRAKRQSNFLETILDSSIASSMEKPLFKAIRMWIHSNTGLDLKFLVWAIALCVPTHKYGSAICKWLSSNLTNSVELDYQDALVTDLLIWISKQPSNQLFAWLPSFEHLEWKDLSNETKTADTDEKDYYWQNGTPYRIGYMFYGPAGTGKTSLSTAIASHYNLPLCVIDLAGMDDKILQDKVKSLPPRCVILVEDIDAAGIVRERTMVPKTDASDEGDETSSESESESSDTWDTKPSKEKVKKMDSKKMNPSLSQPSRTEVTLSGLLNTLDGPGSREGHIVILTTNAPDSLDEALYRPGRIDTQVYLGFADHVTAGITFTRIFGSDKQVKESQKAVRKLGGEFGRLVPSDFFTPAEIQKFCMNRRGQPQKAVDEFPGYIDEKRTRKTKFQYDIHRRAPKPTFHKEEVMNDDDSSDEVEYTPRDSEESFEGAHTTFPELSCISSTETSVKRPAKEQLFVAHGYEHDDDALAYGDYYPHRQWVWEDRLAKDVVDTYQGLIDMLTFPSVVPFRHQSTPYKECRLQDWAVPALSMGKGQHMSLSGTYCETDSIEPWVLCKPDIRPWRLLREHHNLRPNDIEEMHLPNLDSCTAVRPSLPQSHPGSTSLDESRSTLPSPTESTEASSYYTPLSVGEQIEQTFQRHRRPSHPDVAGRRNVYPYHGPLPRTAEEDSWVDEASPKSATVLLRNVDPQPLKGSEQLRLTERDRDAVD</sequence>
<dbReference type="KEGG" id="aalt:CC77DRAFT_1098237"/>
<feature type="compositionally biased region" description="Acidic residues" evidence="2">
    <location>
        <begin position="234"/>
        <end position="250"/>
    </location>
</feature>
<evidence type="ECO:0000256" key="1">
    <source>
        <dbReference type="ARBA" id="ARBA00007448"/>
    </source>
</evidence>
<dbReference type="InterPro" id="IPR003959">
    <property type="entry name" value="ATPase_AAA_core"/>
</dbReference>
<comment type="similarity">
    <text evidence="1">Belongs to the AAA ATPase family. BCS1 subfamily.</text>
</comment>
<dbReference type="InterPro" id="IPR050747">
    <property type="entry name" value="Mitochondrial_chaperone_BCS1"/>
</dbReference>
<reference evidence="4 5" key="1">
    <citation type="submission" date="2016-05" db="EMBL/GenBank/DDBJ databases">
        <title>Comparative analysis of secretome profiles of manganese(II)-oxidizing ascomycete fungi.</title>
        <authorList>
            <consortium name="DOE Joint Genome Institute"/>
            <person name="Zeiner C.A."/>
            <person name="Purvine S.O."/>
            <person name="Zink E.M."/>
            <person name="Wu S."/>
            <person name="Pasa-Tolic L."/>
            <person name="Chaput D.L."/>
            <person name="Haridas S."/>
            <person name="Grigoriev I.V."/>
            <person name="Santelli C.M."/>
            <person name="Hansel C.M."/>
        </authorList>
    </citation>
    <scope>NUCLEOTIDE SEQUENCE [LARGE SCALE GENOMIC DNA]</scope>
    <source>
        <strain evidence="4 5">SRC1lrK2f</strain>
    </source>
</reference>
<dbReference type="Pfam" id="PF00004">
    <property type="entry name" value="AAA"/>
    <property type="match status" value="2"/>
</dbReference>
<dbReference type="STRING" id="5599.A0A177DB06"/>
<accession>A0A177DB06</accession>
<dbReference type="GeneID" id="29115530"/>
<dbReference type="OMA" id="MINLANM"/>
<keyword evidence="5" id="KW-1185">Reference proteome</keyword>
<feature type="domain" description="AAA+ ATPase" evidence="3">
    <location>
        <begin position="156"/>
        <end position="331"/>
    </location>
</feature>
<gene>
    <name evidence="4" type="ORF">CC77DRAFT_1098237</name>
</gene>
<dbReference type="EMBL" id="KV441489">
    <property type="protein sequence ID" value="OAG16648.1"/>
    <property type="molecule type" value="Genomic_DNA"/>
</dbReference>
<organism evidence="4 5">
    <name type="scientific">Alternaria alternata</name>
    <name type="common">Alternaria rot fungus</name>
    <name type="synonym">Torula alternata</name>
    <dbReference type="NCBI Taxonomy" id="5599"/>
    <lineage>
        <taxon>Eukaryota</taxon>
        <taxon>Fungi</taxon>
        <taxon>Dikarya</taxon>
        <taxon>Ascomycota</taxon>
        <taxon>Pezizomycotina</taxon>
        <taxon>Dothideomycetes</taxon>
        <taxon>Pleosporomycetidae</taxon>
        <taxon>Pleosporales</taxon>
        <taxon>Pleosporineae</taxon>
        <taxon>Pleosporaceae</taxon>
        <taxon>Alternaria</taxon>
        <taxon>Alternaria sect. Alternaria</taxon>
        <taxon>Alternaria alternata complex</taxon>
    </lineage>
</organism>
<dbReference type="SMART" id="SM00382">
    <property type="entry name" value="AAA"/>
    <property type="match status" value="1"/>
</dbReference>
<evidence type="ECO:0000313" key="4">
    <source>
        <dbReference type="EMBL" id="OAG16648.1"/>
    </source>
</evidence>
<dbReference type="AlphaFoldDB" id="A0A177DB06"/>